<dbReference type="EMBL" id="CAJVPY010011149">
    <property type="protein sequence ID" value="CAG8724679.1"/>
    <property type="molecule type" value="Genomic_DNA"/>
</dbReference>
<keyword evidence="2" id="KW-1185">Reference proteome</keyword>
<organism evidence="1 2">
    <name type="scientific">Dentiscutata erythropus</name>
    <dbReference type="NCBI Taxonomy" id="1348616"/>
    <lineage>
        <taxon>Eukaryota</taxon>
        <taxon>Fungi</taxon>
        <taxon>Fungi incertae sedis</taxon>
        <taxon>Mucoromycota</taxon>
        <taxon>Glomeromycotina</taxon>
        <taxon>Glomeromycetes</taxon>
        <taxon>Diversisporales</taxon>
        <taxon>Gigasporaceae</taxon>
        <taxon>Dentiscutata</taxon>
    </lineage>
</organism>
<protein>
    <submittedName>
        <fullName evidence="1">21631_t:CDS:1</fullName>
    </submittedName>
</protein>
<sequence length="61" mass="7013">MWKIEDEMHIPDSRIGVEKDKQRCSNIIKKFGKNYRPLNVKYYQEGSGIEKSIAIGNVSGI</sequence>
<dbReference type="OrthoDB" id="10448212at2759"/>
<reference evidence="1" key="1">
    <citation type="submission" date="2021-06" db="EMBL/GenBank/DDBJ databases">
        <authorList>
            <person name="Kallberg Y."/>
            <person name="Tangrot J."/>
            <person name="Rosling A."/>
        </authorList>
    </citation>
    <scope>NUCLEOTIDE SEQUENCE</scope>
    <source>
        <strain evidence="1">MA453B</strain>
    </source>
</reference>
<evidence type="ECO:0000313" key="1">
    <source>
        <dbReference type="EMBL" id="CAG8724679.1"/>
    </source>
</evidence>
<dbReference type="Proteomes" id="UP000789405">
    <property type="component" value="Unassembled WGS sequence"/>
</dbReference>
<name>A0A9N9I881_9GLOM</name>
<proteinExistence type="predicted"/>
<comment type="caution">
    <text evidence="1">The sequence shown here is derived from an EMBL/GenBank/DDBJ whole genome shotgun (WGS) entry which is preliminary data.</text>
</comment>
<dbReference type="AlphaFoldDB" id="A0A9N9I881"/>
<accession>A0A9N9I881</accession>
<gene>
    <name evidence="1" type="ORF">DERYTH_LOCUS14608</name>
</gene>
<evidence type="ECO:0000313" key="2">
    <source>
        <dbReference type="Proteomes" id="UP000789405"/>
    </source>
</evidence>